<keyword evidence="5" id="KW-0206">Cytoskeleton</keyword>
<dbReference type="GO" id="GO:0007052">
    <property type="term" value="P:mitotic spindle organization"/>
    <property type="evidence" value="ECO:0007669"/>
    <property type="project" value="TreeGrafter"/>
</dbReference>
<dbReference type="GO" id="GO:0005869">
    <property type="term" value="C:dynactin complex"/>
    <property type="evidence" value="ECO:0007669"/>
    <property type="project" value="InterPro"/>
</dbReference>
<evidence type="ECO:0000313" key="7">
    <source>
        <dbReference type="EMBL" id="KFD45631.1"/>
    </source>
</evidence>
<dbReference type="InterPro" id="IPR027777">
    <property type="entry name" value="DCTN6"/>
</dbReference>
<evidence type="ECO:0000256" key="6">
    <source>
        <dbReference type="ARBA" id="ARBA00034687"/>
    </source>
</evidence>
<reference evidence="7 8" key="1">
    <citation type="journal article" date="2014" name="Nat. Genet.">
        <title>Genome and transcriptome of the porcine whipworm Trichuris suis.</title>
        <authorList>
            <person name="Jex A.R."/>
            <person name="Nejsum P."/>
            <person name="Schwarz E.M."/>
            <person name="Hu L."/>
            <person name="Young N.D."/>
            <person name="Hall R.S."/>
            <person name="Korhonen P.K."/>
            <person name="Liao S."/>
            <person name="Thamsborg S."/>
            <person name="Xia J."/>
            <person name="Xu P."/>
            <person name="Wang S."/>
            <person name="Scheerlinck J.P."/>
            <person name="Hofmann A."/>
            <person name="Sternberg P.W."/>
            <person name="Wang J."/>
            <person name="Gasser R.B."/>
        </authorList>
    </citation>
    <scope>NUCLEOTIDE SEQUENCE [LARGE SCALE GENOMIC DNA]</scope>
    <source>
        <strain evidence="7">DCEP-RM93M</strain>
    </source>
</reference>
<gene>
    <name evidence="7" type="ORF">M513_13490</name>
</gene>
<evidence type="ECO:0000313" key="8">
    <source>
        <dbReference type="Proteomes" id="UP000030764"/>
    </source>
</evidence>
<dbReference type="InterPro" id="IPR011004">
    <property type="entry name" value="Trimer_LpxA-like_sf"/>
</dbReference>
<dbReference type="PANTHER" id="PTHR13072">
    <property type="entry name" value="DYNACTIN 6"/>
    <property type="match status" value="1"/>
</dbReference>
<dbReference type="PANTHER" id="PTHR13072:SF0">
    <property type="entry name" value="DYNACTIN SUBUNIT 6"/>
    <property type="match status" value="1"/>
</dbReference>
<name>A0A085LKY5_9BILA</name>
<evidence type="ECO:0000256" key="1">
    <source>
        <dbReference type="ARBA" id="ARBA00004245"/>
    </source>
</evidence>
<protein>
    <recommendedName>
        <fullName evidence="3">Dynactin subunit 6</fullName>
    </recommendedName>
</protein>
<evidence type="ECO:0000256" key="5">
    <source>
        <dbReference type="ARBA" id="ARBA00023212"/>
    </source>
</evidence>
<organism evidence="7 8">
    <name type="scientific">Trichuris suis</name>
    <name type="common">pig whipworm</name>
    <dbReference type="NCBI Taxonomy" id="68888"/>
    <lineage>
        <taxon>Eukaryota</taxon>
        <taxon>Metazoa</taxon>
        <taxon>Ecdysozoa</taxon>
        <taxon>Nematoda</taxon>
        <taxon>Enoplea</taxon>
        <taxon>Dorylaimia</taxon>
        <taxon>Trichinellida</taxon>
        <taxon>Trichuridae</taxon>
        <taxon>Trichuris</taxon>
    </lineage>
</organism>
<comment type="similarity">
    <text evidence="2">Belongs to the dynactin subunits 5/6 family. Dynactin subunit 6 subfamily.</text>
</comment>
<evidence type="ECO:0000256" key="3">
    <source>
        <dbReference type="ARBA" id="ARBA00016573"/>
    </source>
</evidence>
<dbReference type="SUPFAM" id="SSF51161">
    <property type="entry name" value="Trimeric LpxA-like enzymes"/>
    <property type="match status" value="1"/>
</dbReference>
<comment type="subcellular location">
    <subcellularLocation>
        <location evidence="1">Cytoplasm</location>
        <location evidence="1">Cytoskeleton</location>
    </subcellularLocation>
</comment>
<keyword evidence="4" id="KW-0963">Cytoplasm</keyword>
<evidence type="ECO:0000256" key="2">
    <source>
        <dbReference type="ARBA" id="ARBA00007719"/>
    </source>
</evidence>
<dbReference type="GO" id="GO:0070840">
    <property type="term" value="F:dynein complex binding"/>
    <property type="evidence" value="ECO:0007669"/>
    <property type="project" value="TreeGrafter"/>
</dbReference>
<evidence type="ECO:0000256" key="4">
    <source>
        <dbReference type="ARBA" id="ARBA00022490"/>
    </source>
</evidence>
<proteinExistence type="inferred from homology"/>
<dbReference type="EMBL" id="KL363449">
    <property type="protein sequence ID" value="KFD45631.1"/>
    <property type="molecule type" value="Genomic_DNA"/>
</dbReference>
<accession>A0A085LKY5</accession>
<dbReference type="Proteomes" id="UP000030764">
    <property type="component" value="Unassembled WGS sequence"/>
</dbReference>
<dbReference type="Gene3D" id="2.160.10.10">
    <property type="entry name" value="Hexapeptide repeat proteins"/>
    <property type="match status" value="1"/>
</dbReference>
<keyword evidence="8" id="KW-1185">Reference proteome</keyword>
<dbReference type="AlphaFoldDB" id="A0A085LKY5"/>
<sequence length="194" mass="21498">MDPVPAESTSDVNHVIMSNVEIQGSVTIGPGTVVQSFAKILALGGPIVIGKDNVIEEFACIVNKRRDATMSIGNRNIFEIGCCTYRFNLFNVLQTILRRRKVRAGSEALKVGNFNVIRARAVVGPDVELTKRCTIGTQITLQTSEILEEGTVVYGSSEKRLMGSTLPRVEELQFRRLQKLLPQYHTLVLHNKSE</sequence>
<comment type="function">
    <text evidence="6">Part of the dynactin complex that activates the molecular motor dynein for ultra-processive transport along microtubules.</text>
</comment>